<comment type="similarity">
    <text evidence="1 2">Belongs to the UPF0250 family.</text>
</comment>
<dbReference type="RefSeq" id="WP_143594226.1">
    <property type="nucleotide sequence ID" value="NZ_FUYB01000002.1"/>
</dbReference>
<dbReference type="PANTHER" id="PTHR38036:SF1">
    <property type="entry name" value="UPF0250 PROTEIN YBED"/>
    <property type="match status" value="1"/>
</dbReference>
<dbReference type="AlphaFoldDB" id="A0A1T4VXE1"/>
<evidence type="ECO:0000256" key="2">
    <source>
        <dbReference type="HAMAP-Rule" id="MF_00659"/>
    </source>
</evidence>
<dbReference type="SUPFAM" id="SSF117991">
    <property type="entry name" value="YbeD/HP0495-like"/>
    <property type="match status" value="1"/>
</dbReference>
<dbReference type="PANTHER" id="PTHR38036">
    <property type="entry name" value="UPF0250 PROTEIN YBED"/>
    <property type="match status" value="1"/>
</dbReference>
<reference evidence="3 4" key="1">
    <citation type="submission" date="2017-02" db="EMBL/GenBank/DDBJ databases">
        <authorList>
            <person name="Peterson S.W."/>
        </authorList>
    </citation>
    <scope>NUCLEOTIDE SEQUENCE [LARGE SCALE GENOMIC DNA]</scope>
    <source>
        <strain evidence="3 4">ATCC 49788</strain>
    </source>
</reference>
<evidence type="ECO:0000256" key="1">
    <source>
        <dbReference type="ARBA" id="ARBA00008460"/>
    </source>
</evidence>
<dbReference type="EMBL" id="FUYB01000002">
    <property type="protein sequence ID" value="SKA69672.1"/>
    <property type="molecule type" value="Genomic_DNA"/>
</dbReference>
<protein>
    <recommendedName>
        <fullName evidence="2">UPF0250 protein SAMN02745130_00538</fullName>
    </recommendedName>
</protein>
<sequence>MNTFSQSEVEIEFPSHFPIKVVGAANDQLAQIIHDIIVQHDPEFSLAAIRANQSRSGKYHSLTLGVRATSKEQLDAIYNDLKACEWVLWAL</sequence>
<dbReference type="Proteomes" id="UP000190460">
    <property type="component" value="Unassembled WGS sequence"/>
</dbReference>
<dbReference type="GO" id="GO:0005829">
    <property type="term" value="C:cytosol"/>
    <property type="evidence" value="ECO:0007669"/>
    <property type="project" value="TreeGrafter"/>
</dbReference>
<dbReference type="InterPro" id="IPR007454">
    <property type="entry name" value="UPF0250_YbeD-like"/>
</dbReference>
<keyword evidence="4" id="KW-1185">Reference proteome</keyword>
<evidence type="ECO:0000313" key="3">
    <source>
        <dbReference type="EMBL" id="SKA69672.1"/>
    </source>
</evidence>
<gene>
    <name evidence="3" type="ORF">SAMN02745130_00538</name>
</gene>
<name>A0A1T4VXE1_9GAMM</name>
<dbReference type="InterPro" id="IPR027471">
    <property type="entry name" value="YbeD-like_sf"/>
</dbReference>
<evidence type="ECO:0000313" key="4">
    <source>
        <dbReference type="Proteomes" id="UP000190460"/>
    </source>
</evidence>
<accession>A0A1T4VXE1</accession>
<dbReference type="Gene3D" id="3.30.70.260">
    <property type="match status" value="1"/>
</dbReference>
<dbReference type="STRING" id="92487.SAMN02745130_00538"/>
<organism evidence="3 4">
    <name type="scientific">Thiothrix eikelboomii</name>
    <dbReference type="NCBI Taxonomy" id="92487"/>
    <lineage>
        <taxon>Bacteria</taxon>
        <taxon>Pseudomonadati</taxon>
        <taxon>Pseudomonadota</taxon>
        <taxon>Gammaproteobacteria</taxon>
        <taxon>Thiotrichales</taxon>
        <taxon>Thiotrichaceae</taxon>
        <taxon>Thiothrix</taxon>
    </lineage>
</organism>
<dbReference type="HAMAP" id="MF_00659">
    <property type="entry name" value="UPF0250"/>
    <property type="match status" value="1"/>
</dbReference>
<dbReference type="OrthoDB" id="9793424at2"/>
<proteinExistence type="inferred from homology"/>
<dbReference type="Pfam" id="PF04359">
    <property type="entry name" value="DUF493"/>
    <property type="match status" value="1"/>
</dbReference>